<dbReference type="Gene3D" id="1.10.486.10">
    <property type="entry name" value="PCRA, domain 4"/>
    <property type="match status" value="1"/>
</dbReference>
<keyword evidence="8" id="KW-0238">DNA-binding</keyword>
<evidence type="ECO:0000256" key="14">
    <source>
        <dbReference type="PROSITE-ProRule" id="PRU00560"/>
    </source>
</evidence>
<keyword evidence="3" id="KW-0227">DNA damage</keyword>
<evidence type="ECO:0000256" key="13">
    <source>
        <dbReference type="ARBA" id="ARBA00048988"/>
    </source>
</evidence>
<gene>
    <name evidence="18" type="ORF">H0194_08410</name>
</gene>
<dbReference type="GO" id="GO:0000725">
    <property type="term" value="P:recombinational repair"/>
    <property type="evidence" value="ECO:0007669"/>
    <property type="project" value="TreeGrafter"/>
</dbReference>
<dbReference type="Pfam" id="PF00580">
    <property type="entry name" value="UvrD-helicase"/>
    <property type="match status" value="1"/>
</dbReference>
<keyword evidence="1" id="KW-0540">Nuclease</keyword>
<keyword evidence="4 14" id="KW-0378">Hydrolase</keyword>
<dbReference type="Pfam" id="PF12705">
    <property type="entry name" value="PDDEXK_1"/>
    <property type="match status" value="1"/>
</dbReference>
<feature type="domain" description="UvrD-like helicase C-terminal" evidence="17">
    <location>
        <begin position="333"/>
        <end position="629"/>
    </location>
</feature>
<dbReference type="GO" id="GO:0033202">
    <property type="term" value="C:DNA helicase complex"/>
    <property type="evidence" value="ECO:0007669"/>
    <property type="project" value="TreeGrafter"/>
</dbReference>
<feature type="region of interest" description="Disordered" evidence="15">
    <location>
        <begin position="1"/>
        <end position="29"/>
    </location>
</feature>
<reference evidence="18 19" key="1">
    <citation type="submission" date="2020-07" db="EMBL/GenBank/DDBJ databases">
        <title>Complete genome and description of Corynebacterium incognita strain Marseille-Q3630 sp. nov.</title>
        <authorList>
            <person name="Boxberger M."/>
        </authorList>
    </citation>
    <scope>NUCLEOTIDE SEQUENCE [LARGE SCALE GENOMIC DNA]</scope>
    <source>
        <strain evidence="18 19">Marseille-Q3630</strain>
    </source>
</reference>
<dbReference type="Pfam" id="PF13361">
    <property type="entry name" value="UvrD_C"/>
    <property type="match status" value="1"/>
</dbReference>
<evidence type="ECO:0000256" key="2">
    <source>
        <dbReference type="ARBA" id="ARBA00022741"/>
    </source>
</evidence>
<comment type="catalytic activity">
    <reaction evidence="13">
        <text>ATP + H2O = ADP + phosphate + H(+)</text>
        <dbReference type="Rhea" id="RHEA:13065"/>
        <dbReference type="ChEBI" id="CHEBI:15377"/>
        <dbReference type="ChEBI" id="CHEBI:15378"/>
        <dbReference type="ChEBI" id="CHEBI:30616"/>
        <dbReference type="ChEBI" id="CHEBI:43474"/>
        <dbReference type="ChEBI" id="CHEBI:456216"/>
        <dbReference type="EC" id="5.6.2.4"/>
    </reaction>
</comment>
<evidence type="ECO:0000259" key="16">
    <source>
        <dbReference type="PROSITE" id="PS51198"/>
    </source>
</evidence>
<dbReference type="InterPro" id="IPR011604">
    <property type="entry name" value="PDDEXK-like_dom_sf"/>
</dbReference>
<dbReference type="GO" id="GO:0003677">
    <property type="term" value="F:DNA binding"/>
    <property type="evidence" value="ECO:0007669"/>
    <property type="project" value="UniProtKB-KW"/>
</dbReference>
<dbReference type="Gene3D" id="3.40.50.300">
    <property type="entry name" value="P-loop containing nucleotide triphosphate hydrolases"/>
    <property type="match status" value="2"/>
</dbReference>
<dbReference type="GO" id="GO:0005524">
    <property type="term" value="F:ATP binding"/>
    <property type="evidence" value="ECO:0007669"/>
    <property type="project" value="UniProtKB-UniRule"/>
</dbReference>
<evidence type="ECO:0000256" key="7">
    <source>
        <dbReference type="ARBA" id="ARBA00022840"/>
    </source>
</evidence>
<dbReference type="EC" id="5.6.2.4" evidence="12"/>
<proteinExistence type="predicted"/>
<dbReference type="InterPro" id="IPR027417">
    <property type="entry name" value="P-loop_NTPase"/>
</dbReference>
<dbReference type="Gene3D" id="3.90.320.10">
    <property type="match status" value="1"/>
</dbReference>
<keyword evidence="9" id="KW-0234">DNA repair</keyword>
<dbReference type="GO" id="GO:0004527">
    <property type="term" value="F:exonuclease activity"/>
    <property type="evidence" value="ECO:0007669"/>
    <property type="project" value="UniProtKB-KW"/>
</dbReference>
<dbReference type="GO" id="GO:0005829">
    <property type="term" value="C:cytosol"/>
    <property type="evidence" value="ECO:0007669"/>
    <property type="project" value="TreeGrafter"/>
</dbReference>
<feature type="region of interest" description="Disordered" evidence="15">
    <location>
        <begin position="113"/>
        <end position="139"/>
    </location>
</feature>
<dbReference type="PANTHER" id="PTHR11070:SF59">
    <property type="entry name" value="DNA 3'-5' HELICASE"/>
    <property type="match status" value="1"/>
</dbReference>
<dbReference type="PANTHER" id="PTHR11070">
    <property type="entry name" value="UVRD / RECB / PCRA DNA HELICASE FAMILY MEMBER"/>
    <property type="match status" value="1"/>
</dbReference>
<dbReference type="PROSITE" id="PS51217">
    <property type="entry name" value="UVRD_HELICASE_CTER"/>
    <property type="match status" value="1"/>
</dbReference>
<protein>
    <recommendedName>
        <fullName evidence="12">DNA 3'-5' helicase</fullName>
        <ecNumber evidence="12">5.6.2.4</ecNumber>
    </recommendedName>
</protein>
<name>A0A7G7CNC2_9CORY</name>
<keyword evidence="7 14" id="KW-0067">ATP-binding</keyword>
<evidence type="ECO:0000256" key="3">
    <source>
        <dbReference type="ARBA" id="ARBA00022763"/>
    </source>
</evidence>
<dbReference type="KEGG" id="cik:H0194_08410"/>
<feature type="domain" description="UvrD-like helicase ATP-binding" evidence="16">
    <location>
        <begin position="41"/>
        <end position="357"/>
    </location>
</feature>
<evidence type="ECO:0000256" key="6">
    <source>
        <dbReference type="ARBA" id="ARBA00022839"/>
    </source>
</evidence>
<keyword evidence="10" id="KW-0413">Isomerase</keyword>
<evidence type="ECO:0000313" key="19">
    <source>
        <dbReference type="Proteomes" id="UP000515743"/>
    </source>
</evidence>
<evidence type="ECO:0000256" key="11">
    <source>
        <dbReference type="ARBA" id="ARBA00034617"/>
    </source>
</evidence>
<dbReference type="AlphaFoldDB" id="A0A7G7CNC2"/>
<evidence type="ECO:0000313" key="18">
    <source>
        <dbReference type="EMBL" id="QNE89088.1"/>
    </source>
</evidence>
<evidence type="ECO:0000256" key="8">
    <source>
        <dbReference type="ARBA" id="ARBA00023125"/>
    </source>
</evidence>
<keyword evidence="19" id="KW-1185">Reference proteome</keyword>
<evidence type="ECO:0000256" key="9">
    <source>
        <dbReference type="ARBA" id="ARBA00023204"/>
    </source>
</evidence>
<dbReference type="InterPro" id="IPR014017">
    <property type="entry name" value="DNA_helicase_UvrD-like_C"/>
</dbReference>
<keyword evidence="2 14" id="KW-0547">Nucleotide-binding</keyword>
<evidence type="ECO:0000256" key="12">
    <source>
        <dbReference type="ARBA" id="ARBA00034808"/>
    </source>
</evidence>
<dbReference type="GO" id="GO:0043138">
    <property type="term" value="F:3'-5' DNA helicase activity"/>
    <property type="evidence" value="ECO:0007669"/>
    <property type="project" value="UniProtKB-EC"/>
</dbReference>
<evidence type="ECO:0000256" key="10">
    <source>
        <dbReference type="ARBA" id="ARBA00023235"/>
    </source>
</evidence>
<evidence type="ECO:0000256" key="15">
    <source>
        <dbReference type="SAM" id="MobiDB-lite"/>
    </source>
</evidence>
<dbReference type="EMBL" id="CP059404">
    <property type="protein sequence ID" value="QNE89088.1"/>
    <property type="molecule type" value="Genomic_DNA"/>
</dbReference>
<evidence type="ECO:0000256" key="1">
    <source>
        <dbReference type="ARBA" id="ARBA00022722"/>
    </source>
</evidence>
<dbReference type="InterPro" id="IPR000212">
    <property type="entry name" value="DNA_helicase_UvrD/REP"/>
</dbReference>
<dbReference type="InterPro" id="IPR014016">
    <property type="entry name" value="UvrD-like_ATP-bd"/>
</dbReference>
<keyword evidence="5 14" id="KW-0347">Helicase</keyword>
<organism evidence="18 19">
    <name type="scientific">Corynebacterium incognita</name>
    <dbReference type="NCBI Taxonomy" id="2754725"/>
    <lineage>
        <taxon>Bacteria</taxon>
        <taxon>Bacillati</taxon>
        <taxon>Actinomycetota</taxon>
        <taxon>Actinomycetes</taxon>
        <taxon>Mycobacteriales</taxon>
        <taxon>Corynebacteriaceae</taxon>
        <taxon>Corynebacterium</taxon>
    </lineage>
</organism>
<dbReference type="InterPro" id="IPR038726">
    <property type="entry name" value="PDDEXK_AddAB-type"/>
</dbReference>
<dbReference type="Proteomes" id="UP000515743">
    <property type="component" value="Chromosome"/>
</dbReference>
<evidence type="ECO:0000256" key="5">
    <source>
        <dbReference type="ARBA" id="ARBA00022806"/>
    </source>
</evidence>
<evidence type="ECO:0000259" key="17">
    <source>
        <dbReference type="PROSITE" id="PS51217"/>
    </source>
</evidence>
<feature type="compositionally biased region" description="Low complexity" evidence="15">
    <location>
        <begin position="8"/>
        <end position="27"/>
    </location>
</feature>
<feature type="binding site" evidence="14">
    <location>
        <begin position="62"/>
        <end position="69"/>
    </location>
    <ligand>
        <name>ATP</name>
        <dbReference type="ChEBI" id="CHEBI:30616"/>
    </ligand>
</feature>
<dbReference type="PROSITE" id="PS51198">
    <property type="entry name" value="UVRD_HELICASE_ATP_BIND"/>
    <property type="match status" value="1"/>
</dbReference>
<accession>A0A7G7CNC2</accession>
<comment type="catalytic activity">
    <reaction evidence="11">
        <text>Couples ATP hydrolysis with the unwinding of duplex DNA by translocating in the 3'-5' direction.</text>
        <dbReference type="EC" id="5.6.2.4"/>
    </reaction>
</comment>
<keyword evidence="6" id="KW-0269">Exonuclease</keyword>
<dbReference type="SUPFAM" id="SSF52540">
    <property type="entry name" value="P-loop containing nucleoside triphosphate hydrolases"/>
    <property type="match status" value="1"/>
</dbReference>
<sequence length="1101" mass="120233">MSDRLHSPSHLHPQSSSESSTSTHPLLAGTSPDVRLLQHASVDFHEPAVSSLPQAGQWFIEGSAGTGVTTLLADIAVDRVREGADPSGVLIIAPDKESGSRIRAHLAARLGATGSAAHSVSEEREPEDNEAAHPEYSSTETMVRSVHSLAFALLRLQRDAEVRMLTGAEQDAIIRQLLRGHADDVERGAPLVIPWPEEIRPALGYVGFARAVRDFLLRAVERRLGPTELIEYGELHRRPMWVAAGHFLREYEQITRLAGTEQYSAPELMNLVLESDVDQLIAGRWHTVLVDDAQLLDPMAGALVEKLLAHAELGVVAGDRDKAVFGFRGANEKFFLAREKTVDADNRIVLTKQQRFAPDASRRVVVADSPQVHWDVVADAVRRRHLIDDVAWRDIAVVVRDSALIGRIRRALLASGVPVTINPTDVVLSEQRIVANLLLALRAVGNGISTLSYSEVEDLITGPVGGADPVSLRRLLRGLRRWAPDERAAETLRYVLENEVAELDAILTERELAVLERVKAVLRAGRKAVAAQEPNENILWAVWEATKLSTRLQTAALRGGATGSQADRDLDAVMALFDVFGDLAERRAEYSLQACIDFVLTQELPTGVRDRRLSPPDAVAVVTAHGAVGREWDTVIVAGVQEDSWPSLGETGSLFGQEDLVDLIDEGIDPDVPVSHTAARLKEERRLFHVACTRHRSALVVTATDSEDGEDVMEPSRFLSEAAEAWGMSIEQATAADATRTTGAAGGTTIAVGDQNEEEPSALTVSLLSAPAFVGRLRRIVGSAKATEVERKQAARQLARMATAGVPGADPDSWWAARETVGERPRRERAALSPSRIESFMKCPVQAVLRNADEEEERSLALDQGNLAHFYFEALGRGVDEEWARLEVLDAFRVVQTSPHWKRQTELDAFQDILDKTYRFHQVYANAEDLLGLEVGIDVEVAPGVRITGRADALQRVGDKVRIVDLKTGKSVPTHKAIGEYVQLQAYQLALRHGQLAAGNDVDSGQNSGQIPGQLKVVDGPGIELEDATLMLVNTKTQKLDTRVQAAMDEESLDAFARKLPPLVEQSAAPKLLAIENKDCDRCPVRTMCPLRNEGTLTTDA</sequence>
<evidence type="ECO:0000256" key="4">
    <source>
        <dbReference type="ARBA" id="ARBA00022801"/>
    </source>
</evidence>